<evidence type="ECO:0000313" key="2">
    <source>
        <dbReference type="Proteomes" id="UP000625711"/>
    </source>
</evidence>
<comment type="caution">
    <text evidence="1">The sequence shown here is derived from an EMBL/GenBank/DDBJ whole genome shotgun (WGS) entry which is preliminary data.</text>
</comment>
<dbReference type="EMBL" id="JAACXV010000070">
    <property type="protein sequence ID" value="KAF7284734.1"/>
    <property type="molecule type" value="Genomic_DNA"/>
</dbReference>
<evidence type="ECO:0000313" key="1">
    <source>
        <dbReference type="EMBL" id="KAF7284734.1"/>
    </source>
</evidence>
<organism evidence="1 2">
    <name type="scientific">Rhynchophorus ferrugineus</name>
    <name type="common">Red palm weevil</name>
    <name type="synonym">Curculio ferrugineus</name>
    <dbReference type="NCBI Taxonomy" id="354439"/>
    <lineage>
        <taxon>Eukaryota</taxon>
        <taxon>Metazoa</taxon>
        <taxon>Ecdysozoa</taxon>
        <taxon>Arthropoda</taxon>
        <taxon>Hexapoda</taxon>
        <taxon>Insecta</taxon>
        <taxon>Pterygota</taxon>
        <taxon>Neoptera</taxon>
        <taxon>Endopterygota</taxon>
        <taxon>Coleoptera</taxon>
        <taxon>Polyphaga</taxon>
        <taxon>Cucujiformia</taxon>
        <taxon>Curculionidae</taxon>
        <taxon>Dryophthorinae</taxon>
        <taxon>Rhynchophorus</taxon>
    </lineage>
</organism>
<reference evidence="1" key="1">
    <citation type="submission" date="2020-08" db="EMBL/GenBank/DDBJ databases">
        <title>Genome sequencing and assembly of the red palm weevil Rhynchophorus ferrugineus.</title>
        <authorList>
            <person name="Dias G.B."/>
            <person name="Bergman C.M."/>
            <person name="Manee M."/>
        </authorList>
    </citation>
    <scope>NUCLEOTIDE SEQUENCE</scope>
    <source>
        <strain evidence="1">AA-2017</strain>
        <tissue evidence="1">Whole larva</tissue>
    </source>
</reference>
<name>A0A834IR18_RHYFE</name>
<keyword evidence="2" id="KW-1185">Reference proteome</keyword>
<dbReference type="Proteomes" id="UP000625711">
    <property type="component" value="Unassembled WGS sequence"/>
</dbReference>
<proteinExistence type="predicted"/>
<sequence>MGILREWSLMKKKERKNTRSTNGEDRPFSQCLQKEVLFGTITTTATFVFKYKRVFGERAFLIFRSFQITPSAICLKGKAESLLRGKQDPVPARFRGPNGSGLLLSIFSPFLISKTENEQDVRPLQIGK</sequence>
<protein>
    <submittedName>
        <fullName evidence="1">Uncharacterized protein</fullName>
    </submittedName>
</protein>
<accession>A0A834IR18</accession>
<dbReference type="AlphaFoldDB" id="A0A834IR18"/>
<gene>
    <name evidence="1" type="ORF">GWI33_021604</name>
</gene>